<dbReference type="InterPro" id="IPR001279">
    <property type="entry name" value="Metallo-B-lactamas"/>
</dbReference>
<organism evidence="5 6">
    <name type="scientific">Pan troglodytes</name>
    <name type="common">Chimpanzee</name>
    <dbReference type="NCBI Taxonomy" id="9598"/>
    <lineage>
        <taxon>Eukaryota</taxon>
        <taxon>Metazoa</taxon>
        <taxon>Chordata</taxon>
        <taxon>Craniata</taxon>
        <taxon>Vertebrata</taxon>
        <taxon>Euteleostomi</taxon>
        <taxon>Mammalia</taxon>
        <taxon>Eutheria</taxon>
        <taxon>Euarchontoglires</taxon>
        <taxon>Primates</taxon>
        <taxon>Haplorrhini</taxon>
        <taxon>Catarrhini</taxon>
        <taxon>Hominidae</taxon>
        <taxon>Pan</taxon>
    </lineage>
</organism>
<keyword evidence="3" id="KW-0862">Zinc</keyword>
<dbReference type="EMBL" id="NBAG03000676">
    <property type="protein sequence ID" value="PNI12182.1"/>
    <property type="molecule type" value="Genomic_DNA"/>
</dbReference>
<proteinExistence type="predicted"/>
<dbReference type="PANTHER" id="PTHR11935">
    <property type="entry name" value="BETA LACTAMASE DOMAIN"/>
    <property type="match status" value="1"/>
</dbReference>
<keyword evidence="1" id="KW-0479">Metal-binding</keyword>
<evidence type="ECO:0000313" key="5">
    <source>
        <dbReference type="EMBL" id="PNI12182.1"/>
    </source>
</evidence>
<name>A0A2J8INT5_PANTR</name>
<dbReference type="InterPro" id="IPR036866">
    <property type="entry name" value="RibonucZ/Hydroxyglut_hydro"/>
</dbReference>
<comment type="caution">
    <text evidence="5">The sequence shown here is derived from an EMBL/GenBank/DDBJ whole genome shotgun (WGS) entry which is preliminary data.</text>
</comment>
<evidence type="ECO:0000256" key="3">
    <source>
        <dbReference type="ARBA" id="ARBA00022833"/>
    </source>
</evidence>
<dbReference type="Pfam" id="PF00753">
    <property type="entry name" value="Lactamase_B"/>
    <property type="match status" value="1"/>
</dbReference>
<dbReference type="SMART" id="SM00849">
    <property type="entry name" value="Lactamase_B"/>
    <property type="match status" value="1"/>
</dbReference>
<evidence type="ECO:0000259" key="4">
    <source>
        <dbReference type="SMART" id="SM00849"/>
    </source>
</evidence>
<sequence>MVVGRGLLGRRSLAALGAACARRGLGPALLGVFCHTDLRKNLTVDEGTMRVEVLPALTDNYMYLVIDDDTKEAAIVDPVQPQKVVDAARKHGVKLTTVLTTHHHWDHAGGNEKLVELQSGLKVYGGDDRIGALTHKITHLSTLQRVYCGHEYTINNLKFARHVEPGNAAIREKLAWAKEKYSIGEPTVPSTLAEEFTYNPFMRVRAGLCQHESPSSAVALAPRVGVARHSLQPGAGLRREKTVQQHAGKTDPVTTMQAVRREKDQFKMPRD</sequence>
<accession>A0A2J8INT5</accession>
<dbReference type="InterPro" id="IPR032282">
    <property type="entry name" value="HAGH_C"/>
</dbReference>
<keyword evidence="2" id="KW-0378">Hydrolase</keyword>
<dbReference type="PANTHER" id="PTHR11935:SF80">
    <property type="entry name" value="HYDROXYACYLGLUTATHIONE HYDROLASE, MITOCHONDRIAL"/>
    <property type="match status" value="1"/>
</dbReference>
<dbReference type="Proteomes" id="UP000236370">
    <property type="component" value="Unassembled WGS sequence"/>
</dbReference>
<dbReference type="Pfam" id="PF16123">
    <property type="entry name" value="HAGH_C"/>
    <property type="match status" value="1"/>
</dbReference>
<dbReference type="Gene3D" id="3.60.15.10">
    <property type="entry name" value="Ribonuclease Z/Hydroxyacylglutathione hydrolase-like"/>
    <property type="match status" value="2"/>
</dbReference>
<gene>
    <name evidence="5" type="ORF">CK820_G0054663</name>
</gene>
<reference evidence="5 6" key="1">
    <citation type="submission" date="2017-12" db="EMBL/GenBank/DDBJ databases">
        <title>High-resolution comparative analysis of great ape genomes.</title>
        <authorList>
            <person name="Pollen A."/>
            <person name="Hastie A."/>
            <person name="Hormozdiari F."/>
            <person name="Dougherty M."/>
            <person name="Liu R."/>
            <person name="Chaisson M."/>
            <person name="Hoppe E."/>
            <person name="Hill C."/>
            <person name="Pang A."/>
            <person name="Hillier L."/>
            <person name="Baker C."/>
            <person name="Armstrong J."/>
            <person name="Shendure J."/>
            <person name="Paten B."/>
            <person name="Wilson R."/>
            <person name="Chao H."/>
            <person name="Schneider V."/>
            <person name="Ventura M."/>
            <person name="Kronenberg Z."/>
            <person name="Murali S."/>
            <person name="Gordon D."/>
            <person name="Cantsilieris S."/>
            <person name="Munson K."/>
            <person name="Nelson B."/>
            <person name="Raja A."/>
            <person name="Underwood J."/>
            <person name="Diekhans M."/>
            <person name="Fiddes I."/>
            <person name="Haussler D."/>
            <person name="Eichler E."/>
        </authorList>
    </citation>
    <scope>NUCLEOTIDE SEQUENCE [LARGE SCALE GENOMIC DNA]</scope>
    <source>
        <strain evidence="5">Yerkes chimp pedigree #C0471</strain>
    </source>
</reference>
<feature type="domain" description="Metallo-beta-lactamase" evidence="4">
    <location>
        <begin position="59"/>
        <end position="211"/>
    </location>
</feature>
<evidence type="ECO:0000313" key="6">
    <source>
        <dbReference type="Proteomes" id="UP000236370"/>
    </source>
</evidence>
<dbReference type="GO" id="GO:0016787">
    <property type="term" value="F:hydrolase activity"/>
    <property type="evidence" value="ECO:0007669"/>
    <property type="project" value="UniProtKB-KW"/>
</dbReference>
<evidence type="ECO:0000256" key="1">
    <source>
        <dbReference type="ARBA" id="ARBA00022723"/>
    </source>
</evidence>
<protein>
    <recommendedName>
        <fullName evidence="4">Metallo-beta-lactamase domain-containing protein</fullName>
    </recommendedName>
</protein>
<dbReference type="SUPFAM" id="SSF56281">
    <property type="entry name" value="Metallo-hydrolase/oxidoreductase"/>
    <property type="match status" value="1"/>
</dbReference>
<evidence type="ECO:0000256" key="2">
    <source>
        <dbReference type="ARBA" id="ARBA00022801"/>
    </source>
</evidence>
<dbReference type="GO" id="GO:0046872">
    <property type="term" value="F:metal ion binding"/>
    <property type="evidence" value="ECO:0007669"/>
    <property type="project" value="UniProtKB-KW"/>
</dbReference>
<dbReference type="AlphaFoldDB" id="A0A2J8INT5"/>